<feature type="transmembrane region" description="Helical" evidence="2">
    <location>
        <begin position="49"/>
        <end position="65"/>
    </location>
</feature>
<evidence type="ECO:0000313" key="4">
    <source>
        <dbReference type="Proteomes" id="UP001642484"/>
    </source>
</evidence>
<feature type="transmembrane region" description="Helical" evidence="2">
    <location>
        <begin position="77"/>
        <end position="96"/>
    </location>
</feature>
<dbReference type="SUPFAM" id="SSF103473">
    <property type="entry name" value="MFS general substrate transporter"/>
    <property type="match status" value="1"/>
</dbReference>
<proteinExistence type="predicted"/>
<feature type="transmembrane region" description="Helical" evidence="2">
    <location>
        <begin position="102"/>
        <end position="127"/>
    </location>
</feature>
<evidence type="ECO:0000313" key="3">
    <source>
        <dbReference type="EMBL" id="CAK9071789.1"/>
    </source>
</evidence>
<evidence type="ECO:0008006" key="5">
    <source>
        <dbReference type="Google" id="ProtNLM"/>
    </source>
</evidence>
<feature type="transmembrane region" description="Helical" evidence="2">
    <location>
        <begin position="462"/>
        <end position="484"/>
    </location>
</feature>
<organism evidence="3 4">
    <name type="scientific">Durusdinium trenchii</name>
    <dbReference type="NCBI Taxonomy" id="1381693"/>
    <lineage>
        <taxon>Eukaryota</taxon>
        <taxon>Sar</taxon>
        <taxon>Alveolata</taxon>
        <taxon>Dinophyceae</taxon>
        <taxon>Suessiales</taxon>
        <taxon>Symbiodiniaceae</taxon>
        <taxon>Durusdinium</taxon>
    </lineage>
</organism>
<feature type="transmembrane region" description="Helical" evidence="2">
    <location>
        <begin position="18"/>
        <end position="37"/>
    </location>
</feature>
<dbReference type="EMBL" id="CAXAMN010022673">
    <property type="protein sequence ID" value="CAK9071789.1"/>
    <property type="molecule type" value="Genomic_DNA"/>
</dbReference>
<keyword evidence="2" id="KW-0472">Membrane</keyword>
<feature type="transmembrane region" description="Helical" evidence="2">
    <location>
        <begin position="543"/>
        <end position="563"/>
    </location>
</feature>
<evidence type="ECO:0000256" key="1">
    <source>
        <dbReference type="SAM" id="MobiDB-lite"/>
    </source>
</evidence>
<gene>
    <name evidence="3" type="ORF">CCMP2556_LOCUS35287</name>
</gene>
<reference evidence="3 4" key="1">
    <citation type="submission" date="2024-02" db="EMBL/GenBank/DDBJ databases">
        <authorList>
            <person name="Chen Y."/>
            <person name="Shah S."/>
            <person name="Dougan E. K."/>
            <person name="Thang M."/>
            <person name="Chan C."/>
        </authorList>
    </citation>
    <scope>NUCLEOTIDE SEQUENCE [LARGE SCALE GENOMIC DNA]</scope>
</reference>
<keyword evidence="4" id="KW-1185">Reference proteome</keyword>
<accession>A0ABP0P7S1</accession>
<dbReference type="Gene3D" id="1.20.1250.20">
    <property type="entry name" value="MFS general substrate transporter like domains"/>
    <property type="match status" value="1"/>
</dbReference>
<feature type="region of interest" description="Disordered" evidence="1">
    <location>
        <begin position="213"/>
        <end position="326"/>
    </location>
</feature>
<sequence length="629" mass="67927">MDDESEEEEDGIPWCWKYVALVVINPFIGGMCLSYVWGPLALHWKANNWPAWHLGALSMLVVQLRTPAVQLLVSSGLWMTLVFVLVSFLVMLPSIFLPNEEWAAAVLVIVEAFELFVLYDAVSFVSFAETEMMAQQATAHTLQYFTLSSALAPTVGGATYILFGWQGIACLGAGLKFLQLVVLVTDSTVQGQVVHICLFLSGRFKDDLDDLIDDDGLPPTAPGQPATTERLSDASVNSGDPPFVGHNSSRSPKRELDESRMTPVLPGMPEPEEEEKDPKEDGVLRPRLDSSDSDPRPRRSQRGRASAALTPRRSVLRTPASRRSRMSRISWVSSFSAATHNTGQTGESRGTKITKITKSSKNTKGTFATTMTNMTAATFHSYALAQVDAPASSLLPHTLTMMEEEDEDDEPKPAPKIPKDVIVPLLAILACSFAGMFAQSMCTLVASVVFQERFGLNAAISGAFRSAGGVGVFLGMALLPAGASDEERFQRGRAWRLLATILCKPYKLACVMAFWTLLSIGMAMPNVVVAATAQVSMGIANALMNRAVSEICLFFCLGDGGVFLKMQVRRTLSDAFGGGLACLLGPIVYDIFDAEGPFFMGAGLAAATCIIFVIVFLQEGWMGAVVGGC</sequence>
<name>A0ABP0P7S1_9DINO</name>
<feature type="transmembrane region" description="Helical" evidence="2">
    <location>
        <begin position="421"/>
        <end position="450"/>
    </location>
</feature>
<evidence type="ECO:0000256" key="2">
    <source>
        <dbReference type="SAM" id="Phobius"/>
    </source>
</evidence>
<protein>
    <recommendedName>
        <fullName evidence="5">Solute carrier family 40 protein</fullName>
    </recommendedName>
</protein>
<keyword evidence="2" id="KW-0812">Transmembrane</keyword>
<comment type="caution">
    <text evidence="3">The sequence shown here is derived from an EMBL/GenBank/DDBJ whole genome shotgun (WGS) entry which is preliminary data.</text>
</comment>
<keyword evidence="2" id="KW-1133">Transmembrane helix</keyword>
<feature type="transmembrane region" description="Helical" evidence="2">
    <location>
        <begin position="598"/>
        <end position="617"/>
    </location>
</feature>
<feature type="transmembrane region" description="Helical" evidence="2">
    <location>
        <begin position="575"/>
        <end position="592"/>
    </location>
</feature>
<feature type="transmembrane region" description="Helical" evidence="2">
    <location>
        <begin position="505"/>
        <end position="523"/>
    </location>
</feature>
<dbReference type="Proteomes" id="UP001642484">
    <property type="component" value="Unassembled WGS sequence"/>
</dbReference>
<feature type="compositionally biased region" description="Basic and acidic residues" evidence="1">
    <location>
        <begin position="276"/>
        <end position="297"/>
    </location>
</feature>
<feature type="compositionally biased region" description="Polar residues" evidence="1">
    <location>
        <begin position="225"/>
        <end position="238"/>
    </location>
</feature>
<dbReference type="InterPro" id="IPR036259">
    <property type="entry name" value="MFS_trans_sf"/>
</dbReference>